<proteinExistence type="predicted"/>
<accession>A0ABQ8P2E8</accession>
<dbReference type="EMBL" id="JAPCXB010000163">
    <property type="protein sequence ID" value="KAJ1605707.1"/>
    <property type="molecule type" value="Genomic_DNA"/>
</dbReference>
<organism evidence="2 3">
    <name type="scientific">Cryptosporidium canis</name>
    <dbReference type="NCBI Taxonomy" id="195482"/>
    <lineage>
        <taxon>Eukaryota</taxon>
        <taxon>Sar</taxon>
        <taxon>Alveolata</taxon>
        <taxon>Apicomplexa</taxon>
        <taxon>Conoidasida</taxon>
        <taxon>Coccidia</taxon>
        <taxon>Eucoccidiorida</taxon>
        <taxon>Eimeriorina</taxon>
        <taxon>Cryptosporidiidae</taxon>
        <taxon>Cryptosporidium</taxon>
    </lineage>
</organism>
<protein>
    <submittedName>
        <fullName evidence="2">Uncharacterized protein</fullName>
    </submittedName>
</protein>
<comment type="caution">
    <text evidence="2">The sequence shown here is derived from an EMBL/GenBank/DDBJ whole genome shotgun (WGS) entry which is preliminary data.</text>
</comment>
<feature type="compositionally biased region" description="Basic and acidic residues" evidence="1">
    <location>
        <begin position="21"/>
        <end position="47"/>
    </location>
</feature>
<dbReference type="Proteomes" id="UP001071777">
    <property type="component" value="Unassembled WGS sequence"/>
</dbReference>
<feature type="region of interest" description="Disordered" evidence="1">
    <location>
        <begin position="1"/>
        <end position="74"/>
    </location>
</feature>
<evidence type="ECO:0000313" key="3">
    <source>
        <dbReference type="Proteomes" id="UP001071777"/>
    </source>
</evidence>
<sequence>MSEKSSKSQARTKSYQPIKEAPLEKKSNVESPEIIKEDAKSESKESEQAVLSQTSPNLPEIEEPNGEEISEIEEKPQIPQEKIGWFPFKPFAETARAVGIPALSSYKAASDSYASFGGILDSTALLGIYYFDYDRLAVDGPKLDGKQDAWISKSLLSLIYKSEQEDPLSFLILGYGISTLYWEGCASGDRIEASETAVEGKKQEYDSVNGDIIFDS</sequence>
<evidence type="ECO:0000313" key="2">
    <source>
        <dbReference type="EMBL" id="KAJ1605707.1"/>
    </source>
</evidence>
<name>A0ABQ8P2E8_9CRYT</name>
<keyword evidence="3" id="KW-1185">Reference proteome</keyword>
<evidence type="ECO:0000256" key="1">
    <source>
        <dbReference type="SAM" id="MobiDB-lite"/>
    </source>
</evidence>
<gene>
    <name evidence="2" type="ORF">OJ252_3407</name>
</gene>
<feature type="compositionally biased region" description="Acidic residues" evidence="1">
    <location>
        <begin position="60"/>
        <end position="71"/>
    </location>
</feature>
<reference evidence="2" key="1">
    <citation type="submission" date="2022-10" db="EMBL/GenBank/DDBJ databases">
        <title>Adaptive evolution leads to modifications in subtelomeric GC content in a zoonotic Cryptosporidium species.</title>
        <authorList>
            <person name="Li J."/>
            <person name="Feng Y."/>
            <person name="Xiao L."/>
        </authorList>
    </citation>
    <scope>NUCLEOTIDE SEQUENCE</scope>
    <source>
        <strain evidence="2">25894</strain>
    </source>
</reference>